<protein>
    <submittedName>
        <fullName evidence="3">YfhO family protein</fullName>
    </submittedName>
</protein>
<dbReference type="PANTHER" id="PTHR38454">
    <property type="entry name" value="INTEGRAL MEMBRANE PROTEIN-RELATED"/>
    <property type="match status" value="1"/>
</dbReference>
<gene>
    <name evidence="3" type="ORF">V5E97_11115</name>
</gene>
<feature type="compositionally biased region" description="Pro residues" evidence="1">
    <location>
        <begin position="761"/>
        <end position="771"/>
    </location>
</feature>
<feature type="transmembrane region" description="Helical" evidence="2">
    <location>
        <begin position="376"/>
        <end position="400"/>
    </location>
</feature>
<feature type="transmembrane region" description="Helical" evidence="2">
    <location>
        <begin position="337"/>
        <end position="356"/>
    </location>
</feature>
<feature type="transmembrane region" description="Helical" evidence="2">
    <location>
        <begin position="309"/>
        <end position="325"/>
    </location>
</feature>
<feature type="transmembrane region" description="Helical" evidence="2">
    <location>
        <begin position="444"/>
        <end position="467"/>
    </location>
</feature>
<dbReference type="Pfam" id="PF09586">
    <property type="entry name" value="YfhO"/>
    <property type="match status" value="1"/>
</dbReference>
<dbReference type="RefSeq" id="WP_406699408.1">
    <property type="nucleotide sequence ID" value="NZ_CP155447.1"/>
</dbReference>
<feature type="transmembrane region" description="Helical" evidence="2">
    <location>
        <begin position="96"/>
        <end position="117"/>
    </location>
</feature>
<feature type="transmembrane region" description="Helical" evidence="2">
    <location>
        <begin position="12"/>
        <end position="29"/>
    </location>
</feature>
<feature type="transmembrane region" description="Helical" evidence="2">
    <location>
        <begin position="412"/>
        <end position="432"/>
    </location>
</feature>
<keyword evidence="2" id="KW-1133">Transmembrane helix</keyword>
<keyword evidence="2" id="KW-0812">Transmembrane</keyword>
<feature type="region of interest" description="Disordered" evidence="1">
    <location>
        <begin position="726"/>
        <end position="771"/>
    </location>
</feature>
<keyword evidence="2" id="KW-0472">Membrane</keyword>
<dbReference type="AlphaFoldDB" id="A0AAU7CNB2"/>
<reference evidence="3" key="1">
    <citation type="submission" date="2024-05" db="EMBL/GenBank/DDBJ databases">
        <title>Planctomycetes of the genus Singulisphaera possess chitinolytic capabilities.</title>
        <authorList>
            <person name="Ivanova A."/>
        </authorList>
    </citation>
    <scope>NUCLEOTIDE SEQUENCE</scope>
    <source>
        <strain evidence="3">Ch08T</strain>
    </source>
</reference>
<feature type="transmembrane region" description="Helical" evidence="2">
    <location>
        <begin position="705"/>
        <end position="726"/>
    </location>
</feature>
<feature type="transmembrane region" description="Helical" evidence="2">
    <location>
        <begin position="474"/>
        <end position="493"/>
    </location>
</feature>
<dbReference type="InterPro" id="IPR018580">
    <property type="entry name" value="Uncharacterised_YfhO"/>
</dbReference>
<dbReference type="EMBL" id="CP155447">
    <property type="protein sequence ID" value="XBH06558.1"/>
    <property type="molecule type" value="Genomic_DNA"/>
</dbReference>
<evidence type="ECO:0000313" key="3">
    <source>
        <dbReference type="EMBL" id="XBH06558.1"/>
    </source>
</evidence>
<sequence length="771" mass="84071">MTPPGETARLRIGWVVAGVMLTLIALPLLRGQVYVYCDLAYGFLPMRWFFADCLAKGEDPSWCPNLFGGFFLTGEGGGTAHPWIRLLYSTLSLGPALNLELLVSYPALLVGFLALTMRWGIRRDAALFGALVFALGGYNMLHFMHMNVLAMLAHLPWLLLAIDVTMRAQDPRQVALARVFLSLLTASQLVLGHVQFAWISGVSEAAYALVLAWQVPGSARRLPGLAVSKALGILGGAVQIAPLWDSFRASKRVAPSAAFVAMGSLSPWNLIQWVAPYLSVSRVITPPMAIDGGILPPAPSMFDWRVHEFSIYYGAAIPALLIWLAGNRKGYGRLRPLILFAGIMTVLGFVLGLGDYTPLFRITTKIPVVGGFRIPARYLLLFHLGVAMLAAVAFSGLCGVSERGERPSWRRLWPLALPPVLSVLACLATRLPEGLWPSYMRGEFVAATPLLLSGPALVAAGTALVACAARGSRMALLALFVFIGADQTVYAFHLRNLIPPQTIAEYLAARPVPPGDTSVRLKFNQLRDTWHNAYMMKGLRTISGYAAMIPRQRLDYNKHASLRVAGVGWVMPSDDERGQPWIPLFGPLPRARLVTQTQTTDDPNRDIETIDVAMKALVGRDLPLPPGTPGSADLVGDRPGKIDVMTTTESKQLLVLSESNHRGWRVKIDGKTQPILRVYGDFMGCVVPQGRHHVQFRFLPSSQRAGLWLSVLGLVLMTVVPFAPLWPRARPTPPGGKPHLFGVRKDREDAPAPTELAAGSPPLPDHPQPES</sequence>
<feature type="transmembrane region" description="Helical" evidence="2">
    <location>
        <begin position="178"/>
        <end position="202"/>
    </location>
</feature>
<accession>A0AAU7CNB2</accession>
<organism evidence="3">
    <name type="scientific">Singulisphaera sp. Ch08</name>
    <dbReference type="NCBI Taxonomy" id="3120278"/>
    <lineage>
        <taxon>Bacteria</taxon>
        <taxon>Pseudomonadati</taxon>
        <taxon>Planctomycetota</taxon>
        <taxon>Planctomycetia</taxon>
        <taxon>Isosphaerales</taxon>
        <taxon>Isosphaeraceae</taxon>
        <taxon>Singulisphaera</taxon>
    </lineage>
</organism>
<evidence type="ECO:0000256" key="1">
    <source>
        <dbReference type="SAM" id="MobiDB-lite"/>
    </source>
</evidence>
<dbReference type="PANTHER" id="PTHR38454:SF1">
    <property type="entry name" value="INTEGRAL MEMBRANE PROTEIN"/>
    <property type="match status" value="1"/>
</dbReference>
<feature type="transmembrane region" description="Helical" evidence="2">
    <location>
        <begin position="256"/>
        <end position="275"/>
    </location>
</feature>
<evidence type="ECO:0000256" key="2">
    <source>
        <dbReference type="SAM" id="Phobius"/>
    </source>
</evidence>
<feature type="transmembrane region" description="Helical" evidence="2">
    <location>
        <begin position="124"/>
        <end position="141"/>
    </location>
</feature>
<proteinExistence type="predicted"/>
<name>A0AAU7CNB2_9BACT</name>